<dbReference type="AlphaFoldDB" id="A0A926NA23"/>
<sequence>MKEGIAHIEPFLTSTGDVWVGSAPTPEKTKRAVYIYFTPEMTTSKIMKGVYVEQRGSKWVYAGDIPLDDYPKVDFEDAKVSALKVEEWKEIEVEIEE</sequence>
<dbReference type="Proteomes" id="UP000661691">
    <property type="component" value="Unassembled WGS sequence"/>
</dbReference>
<keyword evidence="2" id="KW-1185">Reference proteome</keyword>
<dbReference type="RefSeq" id="WP_191141502.1">
    <property type="nucleotide sequence ID" value="NZ_JACXAH010000003.1"/>
</dbReference>
<dbReference type="EMBL" id="JACXAH010000003">
    <property type="protein sequence ID" value="MBD1371360.1"/>
    <property type="molecule type" value="Genomic_DNA"/>
</dbReference>
<evidence type="ECO:0000313" key="1">
    <source>
        <dbReference type="EMBL" id="MBD1371360.1"/>
    </source>
</evidence>
<proteinExistence type="predicted"/>
<organism evidence="1 2">
    <name type="scientific">Polycladospora coralii</name>
    <dbReference type="NCBI Taxonomy" id="2771432"/>
    <lineage>
        <taxon>Bacteria</taxon>
        <taxon>Bacillati</taxon>
        <taxon>Bacillota</taxon>
        <taxon>Bacilli</taxon>
        <taxon>Bacillales</taxon>
        <taxon>Thermoactinomycetaceae</taxon>
        <taxon>Polycladospora</taxon>
    </lineage>
</organism>
<gene>
    <name evidence="1" type="ORF">IC620_03205</name>
</gene>
<accession>A0A926NA23</accession>
<comment type="caution">
    <text evidence="1">The sequence shown here is derived from an EMBL/GenBank/DDBJ whole genome shotgun (WGS) entry which is preliminary data.</text>
</comment>
<evidence type="ECO:0000313" key="2">
    <source>
        <dbReference type="Proteomes" id="UP000661691"/>
    </source>
</evidence>
<protein>
    <submittedName>
        <fullName evidence="1">Uncharacterized protein</fullName>
    </submittedName>
</protein>
<name>A0A926NA23_9BACL</name>
<reference evidence="2" key="1">
    <citation type="submission" date="2022-10" db="EMBL/GenBank/DDBJ databases">
        <title>A novel bacterium of genus Hazenella, isolated from South China Sea.</title>
        <authorList>
            <person name="Huang H."/>
            <person name="Mo K."/>
            <person name="Hu Y."/>
        </authorList>
    </citation>
    <scope>NUCLEOTIDE SEQUENCE [LARGE SCALE GENOMIC DNA]</scope>
    <source>
        <strain evidence="2">IB182357</strain>
    </source>
</reference>